<evidence type="ECO:0000256" key="6">
    <source>
        <dbReference type="PIRSR" id="PIRSR000027-1"/>
    </source>
</evidence>
<keyword evidence="10" id="KW-1185">Reference proteome</keyword>
<dbReference type="GO" id="GO:0020037">
    <property type="term" value="F:heme binding"/>
    <property type="evidence" value="ECO:0007669"/>
    <property type="project" value="InterPro"/>
</dbReference>
<dbReference type="Gene3D" id="1.20.120.10">
    <property type="entry name" value="Cytochrome c/b562"/>
    <property type="match status" value="1"/>
</dbReference>
<accession>A0A4Y8ZVV1</accession>
<keyword evidence="5 6" id="KW-0408">Iron</keyword>
<name>A0A4Y8ZVV1_9SPHN</name>
<feature type="binding site" description="axial binding residue" evidence="6">
    <location>
        <position position="148"/>
    </location>
    <ligand>
        <name>heme c</name>
        <dbReference type="ChEBI" id="CHEBI:61717"/>
    </ligand>
    <ligandPart>
        <name>Fe</name>
        <dbReference type="ChEBI" id="CHEBI:18248"/>
    </ligandPart>
</feature>
<evidence type="ECO:0000256" key="5">
    <source>
        <dbReference type="ARBA" id="ARBA00023004"/>
    </source>
</evidence>
<dbReference type="GO" id="GO:0009055">
    <property type="term" value="F:electron transfer activity"/>
    <property type="evidence" value="ECO:0007669"/>
    <property type="project" value="InterPro"/>
</dbReference>
<dbReference type="OrthoDB" id="7596534at2"/>
<comment type="PTM">
    <text evidence="7">Binds 1 heme group per subunit.</text>
</comment>
<dbReference type="Proteomes" id="UP000298213">
    <property type="component" value="Unassembled WGS sequence"/>
</dbReference>
<dbReference type="Pfam" id="PF01322">
    <property type="entry name" value="Cytochrom_C_2"/>
    <property type="match status" value="1"/>
</dbReference>
<dbReference type="InterPro" id="IPR012127">
    <property type="entry name" value="Cyt_c_prime"/>
</dbReference>
<feature type="binding site" description="covalent" evidence="7">
    <location>
        <position position="147"/>
    </location>
    <ligand>
        <name>heme c</name>
        <dbReference type="ChEBI" id="CHEBI:61717"/>
    </ligand>
</feature>
<protein>
    <submittedName>
        <fullName evidence="9">Cytochrome c</fullName>
    </submittedName>
</protein>
<dbReference type="SUPFAM" id="SSF47175">
    <property type="entry name" value="Cytochromes"/>
    <property type="match status" value="1"/>
</dbReference>
<dbReference type="InterPro" id="IPR015984">
    <property type="entry name" value="Cyt_c_prime_subgr"/>
</dbReference>
<dbReference type="PIRSF" id="PIRSF000027">
    <property type="entry name" value="Cytc_c_prime"/>
    <property type="match status" value="1"/>
</dbReference>
<evidence type="ECO:0000256" key="2">
    <source>
        <dbReference type="ARBA" id="ARBA00022617"/>
    </source>
</evidence>
<proteinExistence type="predicted"/>
<feature type="signal peptide" evidence="8">
    <location>
        <begin position="1"/>
        <end position="24"/>
    </location>
</feature>
<keyword evidence="8" id="KW-0732">Signal</keyword>
<keyword evidence="3 6" id="KW-0479">Metal-binding</keyword>
<dbReference type="PRINTS" id="PR00608">
    <property type="entry name" value="CYTCHROMECII"/>
</dbReference>
<evidence type="ECO:0000313" key="9">
    <source>
        <dbReference type="EMBL" id="TFI60140.1"/>
    </source>
</evidence>
<dbReference type="GO" id="GO:0022900">
    <property type="term" value="P:electron transport chain"/>
    <property type="evidence" value="ECO:0007669"/>
    <property type="project" value="InterPro"/>
</dbReference>
<dbReference type="PROSITE" id="PS51009">
    <property type="entry name" value="CYTCII"/>
    <property type="match status" value="1"/>
</dbReference>
<evidence type="ECO:0000256" key="7">
    <source>
        <dbReference type="PIRSR" id="PIRSR000027-2"/>
    </source>
</evidence>
<keyword evidence="1" id="KW-0813">Transport</keyword>
<reference evidence="9 10" key="1">
    <citation type="submission" date="2019-03" db="EMBL/GenBank/DDBJ databases">
        <title>Genome sequence of Sphingomonas sp. 17J27-24.</title>
        <authorList>
            <person name="Kim M."/>
            <person name="Maeng S."/>
            <person name="Sathiyaraj S."/>
        </authorList>
    </citation>
    <scope>NUCLEOTIDE SEQUENCE [LARGE SCALE GENOMIC DNA]</scope>
    <source>
        <strain evidence="9 10">17J27-24</strain>
    </source>
</reference>
<sequence length="157" mass="16122">MKRPLLILCLPLAACAATTASQSAAPVAPSLTAEQIVAARHASFMLSAATFGGMRATVEQGGDVKPLAFGARGLAAWAQTLPTMFPQGTQLPSSHAKPAVWQNRADFEAKAAAFQAATASLVQAAQAGDAAAFKSAYGATGAACKACHDLYRLEDHH</sequence>
<keyword evidence="2 7" id="KW-0349">Heme</keyword>
<comment type="caution">
    <text evidence="9">The sequence shown here is derived from an EMBL/GenBank/DDBJ whole genome shotgun (WGS) entry which is preliminary data.</text>
</comment>
<gene>
    <name evidence="9" type="ORF">E2493_00010</name>
</gene>
<keyword evidence="4" id="KW-0249">Electron transport</keyword>
<evidence type="ECO:0000256" key="1">
    <source>
        <dbReference type="ARBA" id="ARBA00022448"/>
    </source>
</evidence>
<dbReference type="AlphaFoldDB" id="A0A4Y8ZVV1"/>
<dbReference type="InterPro" id="IPR002321">
    <property type="entry name" value="Cyt_c_II"/>
</dbReference>
<dbReference type="RefSeq" id="WP_135082445.1">
    <property type="nucleotide sequence ID" value="NZ_SPDV01000001.1"/>
</dbReference>
<evidence type="ECO:0000313" key="10">
    <source>
        <dbReference type="Proteomes" id="UP000298213"/>
    </source>
</evidence>
<dbReference type="GO" id="GO:0042597">
    <property type="term" value="C:periplasmic space"/>
    <property type="evidence" value="ECO:0007669"/>
    <property type="project" value="InterPro"/>
</dbReference>
<feature type="binding site" description="covalent" evidence="7">
    <location>
        <position position="144"/>
    </location>
    <ligand>
        <name>heme c</name>
        <dbReference type="ChEBI" id="CHEBI:61717"/>
    </ligand>
</feature>
<feature type="chain" id="PRO_5021279225" evidence="8">
    <location>
        <begin position="25"/>
        <end position="157"/>
    </location>
</feature>
<evidence type="ECO:0000256" key="8">
    <source>
        <dbReference type="SAM" id="SignalP"/>
    </source>
</evidence>
<evidence type="ECO:0000256" key="3">
    <source>
        <dbReference type="ARBA" id="ARBA00022723"/>
    </source>
</evidence>
<dbReference type="GO" id="GO:0005506">
    <property type="term" value="F:iron ion binding"/>
    <property type="evidence" value="ECO:0007669"/>
    <property type="project" value="InterPro"/>
</dbReference>
<dbReference type="EMBL" id="SPDV01000001">
    <property type="protein sequence ID" value="TFI60140.1"/>
    <property type="molecule type" value="Genomic_DNA"/>
</dbReference>
<organism evidence="9 10">
    <name type="scientific">Sphingomonas parva</name>
    <dbReference type="NCBI Taxonomy" id="2555898"/>
    <lineage>
        <taxon>Bacteria</taxon>
        <taxon>Pseudomonadati</taxon>
        <taxon>Pseudomonadota</taxon>
        <taxon>Alphaproteobacteria</taxon>
        <taxon>Sphingomonadales</taxon>
        <taxon>Sphingomonadaceae</taxon>
        <taxon>Sphingomonas</taxon>
    </lineage>
</organism>
<dbReference type="InterPro" id="IPR010980">
    <property type="entry name" value="Cyt_c/b562"/>
</dbReference>
<evidence type="ECO:0000256" key="4">
    <source>
        <dbReference type="ARBA" id="ARBA00022982"/>
    </source>
</evidence>